<dbReference type="InterPro" id="IPR000182">
    <property type="entry name" value="GNAT_dom"/>
</dbReference>
<dbReference type="PANTHER" id="PTHR10545">
    <property type="entry name" value="DIAMINE N-ACETYLTRANSFERASE"/>
    <property type="match status" value="1"/>
</dbReference>
<organism evidence="4">
    <name type="scientific">marine metagenome</name>
    <dbReference type="NCBI Taxonomy" id="408172"/>
    <lineage>
        <taxon>unclassified sequences</taxon>
        <taxon>metagenomes</taxon>
        <taxon>ecological metagenomes</taxon>
    </lineage>
</organism>
<gene>
    <name evidence="4" type="ORF">METZ01_LOCUS2398</name>
</gene>
<evidence type="ECO:0000259" key="3">
    <source>
        <dbReference type="PROSITE" id="PS51186"/>
    </source>
</evidence>
<protein>
    <recommendedName>
        <fullName evidence="3">N-acetyltransferase domain-containing protein</fullName>
    </recommendedName>
</protein>
<dbReference type="SUPFAM" id="SSF55729">
    <property type="entry name" value="Acyl-CoA N-acyltransferases (Nat)"/>
    <property type="match status" value="1"/>
</dbReference>
<name>A0A381N657_9ZZZZ</name>
<dbReference type="Gene3D" id="3.40.630.30">
    <property type="match status" value="1"/>
</dbReference>
<keyword evidence="2" id="KW-0012">Acyltransferase</keyword>
<evidence type="ECO:0000256" key="2">
    <source>
        <dbReference type="ARBA" id="ARBA00023315"/>
    </source>
</evidence>
<dbReference type="CDD" id="cd04301">
    <property type="entry name" value="NAT_SF"/>
    <property type="match status" value="1"/>
</dbReference>
<dbReference type="AlphaFoldDB" id="A0A381N657"/>
<accession>A0A381N657</accession>
<dbReference type="PROSITE" id="PS51186">
    <property type="entry name" value="GNAT"/>
    <property type="match status" value="1"/>
</dbReference>
<sequence>MKTFTIRKLEPSDYEGWAILFSGYAEYYKFNIEDANIKQTWKWINDFDHPLECLAAFEDHQIIGFGHFRAMPSPLRGENIGFLDDIFVDPEYRGNNLGDMLLSAIQKEAKERGWKIIRWITKDNNYRARSLYDKYSKKTDWNVYEMQI</sequence>
<dbReference type="InterPro" id="IPR051016">
    <property type="entry name" value="Diverse_Substrate_AcTransf"/>
</dbReference>
<dbReference type="Pfam" id="PF00583">
    <property type="entry name" value="Acetyltransf_1"/>
    <property type="match status" value="1"/>
</dbReference>
<reference evidence="4" key="1">
    <citation type="submission" date="2018-05" db="EMBL/GenBank/DDBJ databases">
        <authorList>
            <person name="Lanie J.A."/>
            <person name="Ng W.-L."/>
            <person name="Kazmierczak K.M."/>
            <person name="Andrzejewski T.M."/>
            <person name="Davidsen T.M."/>
            <person name="Wayne K.J."/>
            <person name="Tettelin H."/>
            <person name="Glass J.I."/>
            <person name="Rusch D."/>
            <person name="Podicherti R."/>
            <person name="Tsui H.-C.T."/>
            <person name="Winkler M.E."/>
        </authorList>
    </citation>
    <scope>NUCLEOTIDE SEQUENCE</scope>
</reference>
<dbReference type="PANTHER" id="PTHR10545:SF42">
    <property type="entry name" value="ACETYLTRANSFERASE"/>
    <property type="match status" value="1"/>
</dbReference>
<feature type="domain" description="N-acetyltransferase" evidence="3">
    <location>
        <begin position="4"/>
        <end position="148"/>
    </location>
</feature>
<proteinExistence type="predicted"/>
<evidence type="ECO:0000256" key="1">
    <source>
        <dbReference type="ARBA" id="ARBA00022679"/>
    </source>
</evidence>
<keyword evidence="1" id="KW-0808">Transferase</keyword>
<dbReference type="EMBL" id="UINC01000122">
    <property type="protein sequence ID" value="SUZ49544.1"/>
    <property type="molecule type" value="Genomic_DNA"/>
</dbReference>
<evidence type="ECO:0000313" key="4">
    <source>
        <dbReference type="EMBL" id="SUZ49544.1"/>
    </source>
</evidence>
<dbReference type="InterPro" id="IPR016181">
    <property type="entry name" value="Acyl_CoA_acyltransferase"/>
</dbReference>
<dbReference type="GO" id="GO:0008080">
    <property type="term" value="F:N-acetyltransferase activity"/>
    <property type="evidence" value="ECO:0007669"/>
    <property type="project" value="TreeGrafter"/>
</dbReference>